<name>A0A1F4TRR5_UNCSA</name>
<dbReference type="Proteomes" id="UP000177309">
    <property type="component" value="Unassembled WGS sequence"/>
</dbReference>
<dbReference type="PANTHER" id="PTHR34374">
    <property type="entry name" value="LARGE RIBOSOMAL RNA SUBUNIT ACCUMULATION PROTEIN YCED HOMOLOG 1, CHLOROPLASTIC"/>
    <property type="match status" value="1"/>
</dbReference>
<gene>
    <name evidence="1" type="ORF">A2462_08310</name>
</gene>
<proteinExistence type="predicted"/>
<evidence type="ECO:0008006" key="3">
    <source>
        <dbReference type="Google" id="ProtNLM"/>
    </source>
</evidence>
<protein>
    <recommendedName>
        <fullName evidence="3">DUF177 domain-containing protein</fullName>
    </recommendedName>
</protein>
<dbReference type="EMBL" id="MEUI01000005">
    <property type="protein sequence ID" value="OGC35230.1"/>
    <property type="molecule type" value="Genomic_DNA"/>
</dbReference>
<dbReference type="AlphaFoldDB" id="A0A1F4TRR5"/>
<comment type="caution">
    <text evidence="1">The sequence shown here is derived from an EMBL/GenBank/DDBJ whole genome shotgun (WGS) entry which is preliminary data.</text>
</comment>
<reference evidence="1 2" key="1">
    <citation type="journal article" date="2016" name="Nat. Commun.">
        <title>Thousands of microbial genomes shed light on interconnected biogeochemical processes in an aquifer system.</title>
        <authorList>
            <person name="Anantharaman K."/>
            <person name="Brown C.T."/>
            <person name="Hug L.A."/>
            <person name="Sharon I."/>
            <person name="Castelle C.J."/>
            <person name="Probst A.J."/>
            <person name="Thomas B.C."/>
            <person name="Singh A."/>
            <person name="Wilkins M.J."/>
            <person name="Karaoz U."/>
            <person name="Brodie E.L."/>
            <person name="Williams K.H."/>
            <person name="Hubbard S.S."/>
            <person name="Banfield J.F."/>
        </authorList>
    </citation>
    <scope>NUCLEOTIDE SEQUENCE [LARGE SCALE GENOMIC DNA]</scope>
</reference>
<evidence type="ECO:0000313" key="1">
    <source>
        <dbReference type="EMBL" id="OGC35230.1"/>
    </source>
</evidence>
<sequence>MKIDLTKLVQKIGEEADIEETLDQARISSQEDGLQVTAPVKINLHLINTGNSVLVRGTVETELELECSRCLKAYNLPVAVKIDEAYGQAVPEKTGKEVELKEEDFVFPIEKDNRIDLSETIRQNLLLAIPIKTLCQEDCKGIKQKGE</sequence>
<dbReference type="Pfam" id="PF02620">
    <property type="entry name" value="YceD"/>
    <property type="match status" value="1"/>
</dbReference>
<dbReference type="InterPro" id="IPR003772">
    <property type="entry name" value="YceD"/>
</dbReference>
<accession>A0A1F4TRR5</accession>
<organism evidence="1 2">
    <name type="scientific">candidate division WOR-1 bacterium RIFOXYC2_FULL_41_25</name>
    <dbReference type="NCBI Taxonomy" id="1802586"/>
    <lineage>
        <taxon>Bacteria</taxon>
        <taxon>Bacillati</taxon>
        <taxon>Saganbacteria</taxon>
    </lineage>
</organism>
<evidence type="ECO:0000313" key="2">
    <source>
        <dbReference type="Proteomes" id="UP000177309"/>
    </source>
</evidence>
<dbReference type="PANTHER" id="PTHR34374:SF1">
    <property type="entry name" value="LARGE RIBOSOMAL RNA SUBUNIT ACCUMULATION PROTEIN YCED HOMOLOG 1, CHLOROPLASTIC"/>
    <property type="match status" value="1"/>
</dbReference>